<dbReference type="Proteomes" id="UP001501563">
    <property type="component" value="Unassembled WGS sequence"/>
</dbReference>
<organism evidence="2 3">
    <name type="scientific">Streptomyces lannensis</name>
    <dbReference type="NCBI Taxonomy" id="766498"/>
    <lineage>
        <taxon>Bacteria</taxon>
        <taxon>Bacillati</taxon>
        <taxon>Actinomycetota</taxon>
        <taxon>Actinomycetes</taxon>
        <taxon>Kitasatosporales</taxon>
        <taxon>Streptomycetaceae</taxon>
        <taxon>Streptomyces</taxon>
    </lineage>
</organism>
<gene>
    <name evidence="2" type="ORF">GCM10022207_86100</name>
</gene>
<name>A0ABP7LMS9_9ACTN</name>
<evidence type="ECO:0000313" key="3">
    <source>
        <dbReference type="Proteomes" id="UP001501563"/>
    </source>
</evidence>
<evidence type="ECO:0000259" key="1">
    <source>
        <dbReference type="Pfam" id="PF21837"/>
    </source>
</evidence>
<sequence length="161" mass="17539">MTHACVEQSIPAWTGGGLMERGSGAEEPHAVTVRDLVVGYIDALNAVGIAMRAAIPPLEGLGDMLTLARSHRIIGRSGKVGSYSYQVHGVGCLFISDNGTEIDVDFTADGREVFDFWRLRRYGRSLPDPHDPTKQDLRFAVESLKPLLIEVRPGWFSTASA</sequence>
<dbReference type="InterPro" id="IPR054191">
    <property type="entry name" value="DUF6896"/>
</dbReference>
<comment type="caution">
    <text evidence="2">The sequence shown here is derived from an EMBL/GenBank/DDBJ whole genome shotgun (WGS) entry which is preliminary data.</text>
</comment>
<evidence type="ECO:0000313" key="2">
    <source>
        <dbReference type="EMBL" id="GAA3903740.1"/>
    </source>
</evidence>
<accession>A0ABP7LMS9</accession>
<dbReference type="Pfam" id="PF21837">
    <property type="entry name" value="DUF6896"/>
    <property type="match status" value="1"/>
</dbReference>
<feature type="domain" description="DUF6896" evidence="1">
    <location>
        <begin position="34"/>
        <end position="153"/>
    </location>
</feature>
<protein>
    <recommendedName>
        <fullName evidence="1">DUF6896 domain-containing protein</fullName>
    </recommendedName>
</protein>
<reference evidence="3" key="1">
    <citation type="journal article" date="2019" name="Int. J. Syst. Evol. Microbiol.">
        <title>The Global Catalogue of Microorganisms (GCM) 10K type strain sequencing project: providing services to taxonomists for standard genome sequencing and annotation.</title>
        <authorList>
            <consortium name="The Broad Institute Genomics Platform"/>
            <consortium name="The Broad Institute Genome Sequencing Center for Infectious Disease"/>
            <person name="Wu L."/>
            <person name="Ma J."/>
        </authorList>
    </citation>
    <scope>NUCLEOTIDE SEQUENCE [LARGE SCALE GENOMIC DNA]</scope>
    <source>
        <strain evidence="3">JCM 16578</strain>
    </source>
</reference>
<proteinExistence type="predicted"/>
<dbReference type="EMBL" id="BAAAZA010000054">
    <property type="protein sequence ID" value="GAA3903740.1"/>
    <property type="molecule type" value="Genomic_DNA"/>
</dbReference>
<keyword evidence="3" id="KW-1185">Reference proteome</keyword>